<name>A0A1H2K0F0_9BACT</name>
<dbReference type="EMBL" id="FNLL01000018">
    <property type="protein sequence ID" value="SDU61866.1"/>
    <property type="molecule type" value="Genomic_DNA"/>
</dbReference>
<accession>A0A1H2K0F0</accession>
<organism evidence="1 2">
    <name type="scientific">Desulfobacula phenolica</name>
    <dbReference type="NCBI Taxonomy" id="90732"/>
    <lineage>
        <taxon>Bacteria</taxon>
        <taxon>Pseudomonadati</taxon>
        <taxon>Thermodesulfobacteriota</taxon>
        <taxon>Desulfobacteria</taxon>
        <taxon>Desulfobacterales</taxon>
        <taxon>Desulfobacteraceae</taxon>
        <taxon>Desulfobacula</taxon>
    </lineage>
</organism>
<keyword evidence="2" id="KW-1185">Reference proteome</keyword>
<gene>
    <name evidence="1" type="ORF">SAMN04487931_11812</name>
</gene>
<dbReference type="SUPFAM" id="SSF103196">
    <property type="entry name" value="Roadblock/LC7 domain"/>
    <property type="match status" value="1"/>
</dbReference>
<evidence type="ECO:0000313" key="2">
    <source>
        <dbReference type="Proteomes" id="UP000199608"/>
    </source>
</evidence>
<dbReference type="Proteomes" id="UP000199608">
    <property type="component" value="Unassembled WGS sequence"/>
</dbReference>
<reference evidence="2" key="1">
    <citation type="submission" date="2016-10" db="EMBL/GenBank/DDBJ databases">
        <authorList>
            <person name="Varghese N."/>
            <person name="Submissions S."/>
        </authorList>
    </citation>
    <scope>NUCLEOTIDE SEQUENCE [LARGE SCALE GENOMIC DNA]</scope>
    <source>
        <strain evidence="2">DSM 3384</strain>
    </source>
</reference>
<dbReference type="AlphaFoldDB" id="A0A1H2K0F0"/>
<protein>
    <submittedName>
        <fullName evidence="1">Predicted regulator of Ras-like GTPase activity, Roadblock/LC7/MglB family</fullName>
    </submittedName>
</protein>
<dbReference type="Gene3D" id="3.30.450.30">
    <property type="entry name" value="Dynein light chain 2a, cytoplasmic"/>
    <property type="match status" value="1"/>
</dbReference>
<sequence>MNSLKKILQEISQKLDGSLIINIIGMDGISIAEYNTNETNSDAFSAKFAVIMSMIERWTGELDEWGEFEEDLIVVKTSKVWIIALLLDSNYFLGFMINRQKGVLRNIQLIIKKYRTLIKKELYKTTEFPVKI</sequence>
<dbReference type="RefSeq" id="WP_092238074.1">
    <property type="nucleotide sequence ID" value="NZ_FNLL01000018.1"/>
</dbReference>
<proteinExistence type="predicted"/>
<evidence type="ECO:0000313" key="1">
    <source>
        <dbReference type="EMBL" id="SDU61866.1"/>
    </source>
</evidence>